<evidence type="ECO:0000259" key="3">
    <source>
        <dbReference type="PROSITE" id="PS50089"/>
    </source>
</evidence>
<sequence>MGFSRPSHPLYSQRMSANADQRHYEDTIRRNQVSLLNEGLAGLRKKEYEEEMEMEKSLVAKEGVWSSICGWTRLYTKGTKGRTGGNSDIAFEIDFQEQQNITLNISTLNNNSNTVSTVAMSLPTREEFMEFLQNAPTINVPRDLNECGICHQEYFDTPNDRPIRLPCGHVFGSECLISWLDTVTSNQYINTCPYRCRLYEATNLPGQDRPLFALWATPPSPTDTRQHILHIQPAEDDPEAIIVVQRDEHSIVVQVGSRWLVAPENAALATQQALHNNFVAPEGFPALELAGVNNAAAAAVAIIATIHAFLDPRRFWPGPGAPIIQPVDEVPPPVLEILLPDIYSPPPVVEIPPPDSDSTDESNDQILEAEQNIAEQQQPLSQRELRLRRRFRRREALIQRELQRGHAADAANGREVGRRRRRGPALRRHSA</sequence>
<dbReference type="GO" id="GO:0006511">
    <property type="term" value="P:ubiquitin-dependent protein catabolic process"/>
    <property type="evidence" value="ECO:0007669"/>
    <property type="project" value="TreeGrafter"/>
</dbReference>
<dbReference type="GO" id="GO:0008270">
    <property type="term" value="F:zinc ion binding"/>
    <property type="evidence" value="ECO:0007669"/>
    <property type="project" value="UniProtKB-KW"/>
</dbReference>
<feature type="domain" description="RING-type" evidence="3">
    <location>
        <begin position="147"/>
        <end position="193"/>
    </location>
</feature>
<dbReference type="InterPro" id="IPR051826">
    <property type="entry name" value="E3_ubiquitin-ligase_domain"/>
</dbReference>
<dbReference type="InterPro" id="IPR013083">
    <property type="entry name" value="Znf_RING/FYVE/PHD"/>
</dbReference>
<dbReference type="Gene3D" id="3.30.40.10">
    <property type="entry name" value="Zinc/RING finger domain, C3HC4 (zinc finger)"/>
    <property type="match status" value="1"/>
</dbReference>
<name>A0A9P4NVB2_9PEZI</name>
<evidence type="ECO:0000256" key="2">
    <source>
        <dbReference type="SAM" id="MobiDB-lite"/>
    </source>
</evidence>
<evidence type="ECO:0000256" key="1">
    <source>
        <dbReference type="PROSITE-ProRule" id="PRU00175"/>
    </source>
</evidence>
<dbReference type="Proteomes" id="UP000800235">
    <property type="component" value="Unassembled WGS sequence"/>
</dbReference>
<feature type="region of interest" description="Disordered" evidence="2">
    <location>
        <begin position="399"/>
        <end position="431"/>
    </location>
</feature>
<protein>
    <recommendedName>
        <fullName evidence="3">RING-type domain-containing protein</fullName>
    </recommendedName>
</protein>
<dbReference type="AlphaFoldDB" id="A0A9P4NVB2"/>
<dbReference type="OrthoDB" id="3946702at2759"/>
<comment type="caution">
    <text evidence="4">The sequence shown here is derived from an EMBL/GenBank/DDBJ whole genome shotgun (WGS) entry which is preliminary data.</text>
</comment>
<organism evidence="4 5">
    <name type="scientific">Tothia fuscella</name>
    <dbReference type="NCBI Taxonomy" id="1048955"/>
    <lineage>
        <taxon>Eukaryota</taxon>
        <taxon>Fungi</taxon>
        <taxon>Dikarya</taxon>
        <taxon>Ascomycota</taxon>
        <taxon>Pezizomycotina</taxon>
        <taxon>Dothideomycetes</taxon>
        <taxon>Pleosporomycetidae</taxon>
        <taxon>Venturiales</taxon>
        <taxon>Cylindrosympodiaceae</taxon>
        <taxon>Tothia</taxon>
    </lineage>
</organism>
<accession>A0A9P4NVB2</accession>
<dbReference type="EMBL" id="MU007029">
    <property type="protein sequence ID" value="KAF2431801.1"/>
    <property type="molecule type" value="Genomic_DNA"/>
</dbReference>
<keyword evidence="1" id="KW-0863">Zinc-finger</keyword>
<dbReference type="InterPro" id="IPR001841">
    <property type="entry name" value="Znf_RING"/>
</dbReference>
<evidence type="ECO:0000313" key="5">
    <source>
        <dbReference type="Proteomes" id="UP000800235"/>
    </source>
</evidence>
<proteinExistence type="predicted"/>
<dbReference type="Pfam" id="PF13639">
    <property type="entry name" value="zf-RING_2"/>
    <property type="match status" value="1"/>
</dbReference>
<evidence type="ECO:0000313" key="4">
    <source>
        <dbReference type="EMBL" id="KAF2431801.1"/>
    </source>
</evidence>
<dbReference type="SUPFAM" id="SSF57850">
    <property type="entry name" value="RING/U-box"/>
    <property type="match status" value="1"/>
</dbReference>
<reference evidence="4" key="1">
    <citation type="journal article" date="2020" name="Stud. Mycol.">
        <title>101 Dothideomycetes genomes: a test case for predicting lifestyles and emergence of pathogens.</title>
        <authorList>
            <person name="Haridas S."/>
            <person name="Albert R."/>
            <person name="Binder M."/>
            <person name="Bloem J."/>
            <person name="Labutti K."/>
            <person name="Salamov A."/>
            <person name="Andreopoulos B."/>
            <person name="Baker S."/>
            <person name="Barry K."/>
            <person name="Bills G."/>
            <person name="Bluhm B."/>
            <person name="Cannon C."/>
            <person name="Castanera R."/>
            <person name="Culley D."/>
            <person name="Daum C."/>
            <person name="Ezra D."/>
            <person name="Gonzalez J."/>
            <person name="Henrissat B."/>
            <person name="Kuo A."/>
            <person name="Liang C."/>
            <person name="Lipzen A."/>
            <person name="Lutzoni F."/>
            <person name="Magnuson J."/>
            <person name="Mondo S."/>
            <person name="Nolan M."/>
            <person name="Ohm R."/>
            <person name="Pangilinan J."/>
            <person name="Park H.-J."/>
            <person name="Ramirez L."/>
            <person name="Alfaro M."/>
            <person name="Sun H."/>
            <person name="Tritt A."/>
            <person name="Yoshinaga Y."/>
            <person name="Zwiers L.-H."/>
            <person name="Turgeon B."/>
            <person name="Goodwin S."/>
            <person name="Spatafora J."/>
            <person name="Crous P."/>
            <person name="Grigoriev I."/>
        </authorList>
    </citation>
    <scope>NUCLEOTIDE SEQUENCE</scope>
    <source>
        <strain evidence="4">CBS 130266</strain>
    </source>
</reference>
<feature type="compositionally biased region" description="Basic residues" evidence="2">
    <location>
        <begin position="417"/>
        <end position="431"/>
    </location>
</feature>
<dbReference type="PANTHER" id="PTHR22765">
    <property type="entry name" value="RING FINGER AND PROTEASE ASSOCIATED DOMAIN-CONTAINING"/>
    <property type="match status" value="1"/>
</dbReference>
<keyword evidence="5" id="KW-1185">Reference proteome</keyword>
<keyword evidence="1" id="KW-0479">Metal-binding</keyword>
<gene>
    <name evidence="4" type="ORF">EJ08DRAFT_712181</name>
</gene>
<keyword evidence="1" id="KW-0862">Zinc</keyword>
<dbReference type="PROSITE" id="PS50089">
    <property type="entry name" value="ZF_RING_2"/>
    <property type="match status" value="1"/>
</dbReference>
<dbReference type="GO" id="GO:0061630">
    <property type="term" value="F:ubiquitin protein ligase activity"/>
    <property type="evidence" value="ECO:0007669"/>
    <property type="project" value="TreeGrafter"/>
</dbReference>